<evidence type="ECO:0000313" key="3">
    <source>
        <dbReference type="Proteomes" id="UP000269221"/>
    </source>
</evidence>
<dbReference type="EMBL" id="QRBI01000120">
    <property type="protein sequence ID" value="RMC06739.1"/>
    <property type="molecule type" value="Genomic_DNA"/>
</dbReference>
<comment type="caution">
    <text evidence="2">The sequence shown here is derived from an EMBL/GenBank/DDBJ whole genome shotgun (WGS) entry which is preliminary data.</text>
</comment>
<organism evidence="2 3">
    <name type="scientific">Hirundo rustica rustica</name>
    <dbReference type="NCBI Taxonomy" id="333673"/>
    <lineage>
        <taxon>Eukaryota</taxon>
        <taxon>Metazoa</taxon>
        <taxon>Chordata</taxon>
        <taxon>Craniata</taxon>
        <taxon>Vertebrata</taxon>
        <taxon>Euteleostomi</taxon>
        <taxon>Archelosauria</taxon>
        <taxon>Archosauria</taxon>
        <taxon>Dinosauria</taxon>
        <taxon>Saurischia</taxon>
        <taxon>Theropoda</taxon>
        <taxon>Coelurosauria</taxon>
        <taxon>Aves</taxon>
        <taxon>Neognathae</taxon>
        <taxon>Neoaves</taxon>
        <taxon>Telluraves</taxon>
        <taxon>Australaves</taxon>
        <taxon>Passeriformes</taxon>
        <taxon>Sylvioidea</taxon>
        <taxon>Hirundinidae</taxon>
        <taxon>Hirundo</taxon>
    </lineage>
</organism>
<accession>A0A3M0K0G2</accession>
<name>A0A3M0K0G2_HIRRU</name>
<protein>
    <submittedName>
        <fullName evidence="2">Uncharacterized protein</fullName>
    </submittedName>
</protein>
<keyword evidence="3" id="KW-1185">Reference proteome</keyword>
<feature type="region of interest" description="Disordered" evidence="1">
    <location>
        <begin position="1"/>
        <end position="39"/>
    </location>
</feature>
<proteinExistence type="predicted"/>
<evidence type="ECO:0000256" key="1">
    <source>
        <dbReference type="SAM" id="MobiDB-lite"/>
    </source>
</evidence>
<dbReference type="OrthoDB" id="10037236at2759"/>
<evidence type="ECO:0000313" key="2">
    <source>
        <dbReference type="EMBL" id="RMC06739.1"/>
    </source>
</evidence>
<sequence>MPRCSALGSELPQEAGGLQRRQWMATSSSEETGEGEEVKRVTLCVRESLDTTELEVNDGCPEDNCPPGLVDGDREQNSPPVTQVEAVKDLLSHLDDHKSIGPVGIHPRLMSELANDQSWITA</sequence>
<reference evidence="2 3" key="1">
    <citation type="submission" date="2018-07" db="EMBL/GenBank/DDBJ databases">
        <title>A high quality draft genome assembly of the barn swallow (H. rustica rustica).</title>
        <authorList>
            <person name="Formenti G."/>
            <person name="Chiara M."/>
            <person name="Poveda L."/>
            <person name="Francoijs K.-J."/>
            <person name="Bonisoli-Alquati A."/>
            <person name="Canova L."/>
            <person name="Gianfranceschi L."/>
            <person name="Horner D.S."/>
            <person name="Saino N."/>
        </authorList>
    </citation>
    <scope>NUCLEOTIDE SEQUENCE [LARGE SCALE GENOMIC DNA]</scope>
    <source>
        <strain evidence="2">Chelidonia</strain>
        <tissue evidence="2">Blood</tissue>
    </source>
</reference>
<dbReference type="AlphaFoldDB" id="A0A3M0K0G2"/>
<feature type="region of interest" description="Disordered" evidence="1">
    <location>
        <begin position="54"/>
        <end position="79"/>
    </location>
</feature>
<dbReference type="Proteomes" id="UP000269221">
    <property type="component" value="Unassembled WGS sequence"/>
</dbReference>
<gene>
    <name evidence="2" type="ORF">DUI87_16185</name>
</gene>